<dbReference type="InParanoid" id="A0A803Y9U4"/>
<accession>A0A803Y9U4</accession>
<evidence type="ECO:0000313" key="2">
    <source>
        <dbReference type="Proteomes" id="UP000001645"/>
    </source>
</evidence>
<dbReference type="Proteomes" id="UP000001645">
    <property type="component" value="Chromosome Z"/>
</dbReference>
<dbReference type="SUPFAM" id="SSF74650">
    <property type="entry name" value="Galactose mutarotase-like"/>
    <property type="match status" value="1"/>
</dbReference>
<reference evidence="1" key="3">
    <citation type="submission" date="2025-09" db="UniProtKB">
        <authorList>
            <consortium name="Ensembl"/>
        </authorList>
    </citation>
    <scope>IDENTIFICATION</scope>
</reference>
<dbReference type="GO" id="GO:0003824">
    <property type="term" value="F:catalytic activity"/>
    <property type="evidence" value="ECO:0007669"/>
    <property type="project" value="InterPro"/>
</dbReference>
<reference evidence="1 2" key="1">
    <citation type="journal article" date="2010" name="PLoS Biol.">
        <title>Multi-platform next-generation sequencing of the domestic turkey (Meleagris gallopavo): genome assembly and analysis.</title>
        <authorList>
            <person name="Dalloul R.A."/>
            <person name="Long J.A."/>
            <person name="Zimin A.V."/>
            <person name="Aslam L."/>
            <person name="Beal K."/>
            <person name="Blomberg L.A."/>
            <person name="Bouffard P."/>
            <person name="Burt D.W."/>
            <person name="Crasta O."/>
            <person name="Crooijmans R.P."/>
            <person name="Cooper K."/>
            <person name="Coulombe R.A."/>
            <person name="De S."/>
            <person name="Delany M.E."/>
            <person name="Dodgson J.B."/>
            <person name="Dong J.J."/>
            <person name="Evans C."/>
            <person name="Frederickson K.M."/>
            <person name="Flicek P."/>
            <person name="Florea L."/>
            <person name="Folkerts O."/>
            <person name="Groenen M.A."/>
            <person name="Harkins T.T."/>
            <person name="Herrero J."/>
            <person name="Hoffmann S."/>
            <person name="Megens H.J."/>
            <person name="Jiang A."/>
            <person name="de Jong P."/>
            <person name="Kaiser P."/>
            <person name="Kim H."/>
            <person name="Kim K.W."/>
            <person name="Kim S."/>
            <person name="Langenberger D."/>
            <person name="Lee M.K."/>
            <person name="Lee T."/>
            <person name="Mane S."/>
            <person name="Marcais G."/>
            <person name="Marz M."/>
            <person name="McElroy A.P."/>
            <person name="Modise T."/>
            <person name="Nefedov M."/>
            <person name="Notredame C."/>
            <person name="Paton I.R."/>
            <person name="Payne W.S."/>
            <person name="Pertea G."/>
            <person name="Prickett D."/>
            <person name="Puiu D."/>
            <person name="Qioa D."/>
            <person name="Raineri E."/>
            <person name="Ruffier M."/>
            <person name="Salzberg S.L."/>
            <person name="Schatz M.C."/>
            <person name="Scheuring C."/>
            <person name="Schmidt C.J."/>
            <person name="Schroeder S."/>
            <person name="Searle S.M."/>
            <person name="Smith E.J."/>
            <person name="Smith J."/>
            <person name="Sonstegard T.S."/>
            <person name="Stadler P.F."/>
            <person name="Tafer H."/>
            <person name="Tu Z.J."/>
            <person name="Van Tassell C.P."/>
            <person name="Vilella A.J."/>
            <person name="Williams K.P."/>
            <person name="Yorke J.A."/>
            <person name="Zhang L."/>
            <person name="Zhang H.B."/>
            <person name="Zhang X."/>
            <person name="Zhang Y."/>
            <person name="Reed K.M."/>
        </authorList>
    </citation>
    <scope>NUCLEOTIDE SEQUENCE [LARGE SCALE GENOMIC DNA]</scope>
</reference>
<reference evidence="1" key="2">
    <citation type="submission" date="2025-08" db="UniProtKB">
        <authorList>
            <consortium name="Ensembl"/>
        </authorList>
    </citation>
    <scope>IDENTIFICATION</scope>
</reference>
<keyword evidence="2" id="KW-1185">Reference proteome</keyword>
<dbReference type="AlphaFoldDB" id="A0A803Y9U4"/>
<name>A0A803Y9U4_MELGA</name>
<dbReference type="InterPro" id="IPR011013">
    <property type="entry name" value="Gal_mutarotase_sf_dom"/>
</dbReference>
<dbReference type="GO" id="GO:0005975">
    <property type="term" value="P:carbohydrate metabolic process"/>
    <property type="evidence" value="ECO:0007669"/>
    <property type="project" value="InterPro"/>
</dbReference>
<protein>
    <submittedName>
        <fullName evidence="1">Uncharacterized protein</fullName>
    </submittedName>
</protein>
<organism evidence="1 2">
    <name type="scientific">Meleagris gallopavo</name>
    <name type="common">Wild turkey</name>
    <dbReference type="NCBI Taxonomy" id="9103"/>
    <lineage>
        <taxon>Eukaryota</taxon>
        <taxon>Metazoa</taxon>
        <taxon>Chordata</taxon>
        <taxon>Craniata</taxon>
        <taxon>Vertebrata</taxon>
        <taxon>Euteleostomi</taxon>
        <taxon>Archelosauria</taxon>
        <taxon>Archosauria</taxon>
        <taxon>Dinosauria</taxon>
        <taxon>Saurischia</taxon>
        <taxon>Theropoda</taxon>
        <taxon>Coelurosauria</taxon>
        <taxon>Aves</taxon>
        <taxon>Neognathae</taxon>
        <taxon>Galloanserae</taxon>
        <taxon>Galliformes</taxon>
        <taxon>Phasianidae</taxon>
        <taxon>Meleagridinae</taxon>
        <taxon>Meleagris</taxon>
    </lineage>
</organism>
<evidence type="ECO:0000313" key="1">
    <source>
        <dbReference type="Ensembl" id="ENSMGAP00000028541.1"/>
    </source>
</evidence>
<sequence length="127" mass="14567">MTSSFLNHPVIPMTTNADSGVPEMLNTFSPLMSSMPCDMNIVNLRTIQSKVRSSSFLINIKVKVRNVFYNLFIYFLQVKVHKLFNKFHVESLTPASLSLMHSPPDARNISEINMSSMEINTFRIRLR</sequence>
<dbReference type="GeneTree" id="ENSGT01010000225963"/>
<proteinExistence type="predicted"/>
<dbReference type="GO" id="GO:0030246">
    <property type="term" value="F:carbohydrate binding"/>
    <property type="evidence" value="ECO:0007669"/>
    <property type="project" value="InterPro"/>
</dbReference>
<dbReference type="Ensembl" id="ENSMGAT00000021966.1">
    <property type="protein sequence ID" value="ENSMGAP00000028541.1"/>
    <property type="gene ID" value="ENSMGAG00000020954.1"/>
</dbReference>